<name>A0ABY4MM98_9ACTN</name>
<proteinExistence type="predicted"/>
<protein>
    <submittedName>
        <fullName evidence="2">Uncharacterized protein</fullName>
    </submittedName>
</protein>
<evidence type="ECO:0000313" key="2">
    <source>
        <dbReference type="EMBL" id="UQA97456.1"/>
    </source>
</evidence>
<dbReference type="Proteomes" id="UP000830115">
    <property type="component" value="Chromosome"/>
</dbReference>
<organism evidence="2 3">
    <name type="scientific">Streptomyces halobius</name>
    <dbReference type="NCBI Taxonomy" id="2879846"/>
    <lineage>
        <taxon>Bacteria</taxon>
        <taxon>Bacillati</taxon>
        <taxon>Actinomycetota</taxon>
        <taxon>Actinomycetes</taxon>
        <taxon>Kitasatosporales</taxon>
        <taxon>Streptomycetaceae</taxon>
        <taxon>Streptomyces</taxon>
    </lineage>
</organism>
<feature type="region of interest" description="Disordered" evidence="1">
    <location>
        <begin position="92"/>
        <end position="154"/>
    </location>
</feature>
<dbReference type="EMBL" id="CP086322">
    <property type="protein sequence ID" value="UQA97456.1"/>
    <property type="molecule type" value="Genomic_DNA"/>
</dbReference>
<sequence length="218" mass="24191">MNGRLLRSGDPIGIEQEVWSLLTLYQALRTVMVDAAESVPGTDPDRCGFTIAFQTARDQVIQAADVVTTTVEPVGLIGRQILSGLLPPRRQRVSTRKVKTPISRYSGRRDDGRPDASRTVTDLDVTILEPSDPLPALPTASRDDRHTAPGKRRRHRILTLLQEDPTRLWQPRDIAAHFGDVTLETMYRQLNRWAASGLIHKLGPGLYAATTWSPTPLA</sequence>
<evidence type="ECO:0000313" key="3">
    <source>
        <dbReference type="Proteomes" id="UP000830115"/>
    </source>
</evidence>
<dbReference type="RefSeq" id="WP_248868409.1">
    <property type="nucleotide sequence ID" value="NZ_CP086322.1"/>
</dbReference>
<reference evidence="2" key="1">
    <citation type="submission" date="2021-10" db="EMBL/GenBank/DDBJ databases">
        <title>Streptomyces nigrumlapis sp.nov.,an antimicrobial producing actinobacterium isolated from Black Gobi rocks.</title>
        <authorList>
            <person name="Wen Y."/>
            <person name="Zhang W."/>
            <person name="Liu X.G."/>
        </authorList>
    </citation>
    <scope>NUCLEOTIDE SEQUENCE</scope>
    <source>
        <strain evidence="2">ST13-2-2</strain>
    </source>
</reference>
<accession>A0ABY4MM98</accession>
<gene>
    <name evidence="2" type="ORF">K9S39_41415</name>
</gene>
<keyword evidence="3" id="KW-1185">Reference proteome</keyword>
<feature type="compositionally biased region" description="Basic and acidic residues" evidence="1">
    <location>
        <begin position="107"/>
        <end position="116"/>
    </location>
</feature>
<evidence type="ECO:0000256" key="1">
    <source>
        <dbReference type="SAM" id="MobiDB-lite"/>
    </source>
</evidence>